<dbReference type="GO" id="GO:0000981">
    <property type="term" value="F:DNA-binding transcription factor activity, RNA polymerase II-specific"/>
    <property type="evidence" value="ECO:0007669"/>
    <property type="project" value="InterPro"/>
</dbReference>
<dbReference type="Pfam" id="PF00172">
    <property type="entry name" value="Zn_clus"/>
    <property type="match status" value="1"/>
</dbReference>
<dbReference type="Gene3D" id="4.10.240.10">
    <property type="entry name" value="Zn(2)-C6 fungal-type DNA-binding domain"/>
    <property type="match status" value="1"/>
</dbReference>
<proteinExistence type="predicted"/>
<dbReference type="GO" id="GO:0008270">
    <property type="term" value="F:zinc ion binding"/>
    <property type="evidence" value="ECO:0007669"/>
    <property type="project" value="InterPro"/>
</dbReference>
<dbReference type="SMART" id="SM00906">
    <property type="entry name" value="Fungal_trans"/>
    <property type="match status" value="1"/>
</dbReference>
<dbReference type="GO" id="GO:0006351">
    <property type="term" value="P:DNA-templated transcription"/>
    <property type="evidence" value="ECO:0007669"/>
    <property type="project" value="InterPro"/>
</dbReference>
<dbReference type="AlphaFoldDB" id="A0AAE8SJT9"/>
<dbReference type="Proteomes" id="UP001187734">
    <property type="component" value="Unassembled WGS sequence"/>
</dbReference>
<feature type="domain" description="Zn(2)-C6 fungal-type" evidence="6">
    <location>
        <begin position="9"/>
        <end position="39"/>
    </location>
</feature>
<dbReference type="EMBL" id="ONZP01000287">
    <property type="protein sequence ID" value="SPJ79884.1"/>
    <property type="molecule type" value="Genomic_DNA"/>
</dbReference>
<evidence type="ECO:0000256" key="2">
    <source>
        <dbReference type="ARBA" id="ARBA00022723"/>
    </source>
</evidence>
<dbReference type="PANTHER" id="PTHR47338:SF20">
    <property type="entry name" value="ZN(II)2CYS6 TRANSCRIPTION FACTOR (EUROFUNG)"/>
    <property type="match status" value="1"/>
</dbReference>
<name>A0AAE8SJT9_9HYPO</name>
<reference evidence="7" key="1">
    <citation type="submission" date="2018-03" db="EMBL/GenBank/DDBJ databases">
        <authorList>
            <person name="Guldener U."/>
        </authorList>
    </citation>
    <scope>NUCLEOTIDE SEQUENCE</scope>
</reference>
<evidence type="ECO:0000256" key="5">
    <source>
        <dbReference type="ARBA" id="ARBA00023242"/>
    </source>
</evidence>
<dbReference type="CDD" id="cd00067">
    <property type="entry name" value="GAL4"/>
    <property type="match status" value="1"/>
</dbReference>
<dbReference type="InterPro" id="IPR001138">
    <property type="entry name" value="Zn2Cys6_DnaBD"/>
</dbReference>
<keyword evidence="5" id="KW-0539">Nucleus</keyword>
<evidence type="ECO:0000313" key="7">
    <source>
        <dbReference type="EMBL" id="SPJ79884.1"/>
    </source>
</evidence>
<evidence type="ECO:0000256" key="3">
    <source>
        <dbReference type="ARBA" id="ARBA00023015"/>
    </source>
</evidence>
<dbReference type="GO" id="GO:0003677">
    <property type="term" value="F:DNA binding"/>
    <property type="evidence" value="ECO:0007669"/>
    <property type="project" value="InterPro"/>
</dbReference>
<comment type="subcellular location">
    <subcellularLocation>
        <location evidence="1">Nucleus</location>
    </subcellularLocation>
</comment>
<sequence length="511" mass="56677">MPPSKARHSCRACRRLKRKCSKDIPSCIICDRLGKQCEYADLATPPSSETSPPNLAEPTNQSSILSIQNQKFPLSFFLDPNLFTPLNASNALAPGPRLDLQQIIAQHLAPDDLPVLFEDYFLSVHEWLPMISRKRLTYVDPFSQDACHDLVLLCMKMCTIKPKNPSQSQEPLYVLANSLCSAAESAGLVSLRLIQSLVLLAVFEYSHAIYPACYLTISRAARLGILMGWQDRDAQQLFKLGDSWSIREEQRRTWWAIFVLDRFISIDTSGMPFAAPEPCPDELLPVNDEDWALGKTVPSEPLYTACFSSITTLGSFARTCQAAHMLGKVIQHKALRTKSSQDILHVVQEGQSLHRALSSLQLSIGEQMSSNTSSLSKRSLACAVAVCICAQALLYGSYGCPDAPGVTSRERLSHETEMQSVSVQGLRALGSCLAPKLVQVQSDCPLLVRCFYTASNACAWFVREDYEPQMRNALMSLVGELRRLSERWEIATEYIALLDQGGILNLVGNQV</sequence>
<protein>
    <submittedName>
        <fullName evidence="7">Related to Zn(II)Cys6 transcriptional activator</fullName>
    </submittedName>
</protein>
<dbReference type="Pfam" id="PF04082">
    <property type="entry name" value="Fungal_trans"/>
    <property type="match status" value="1"/>
</dbReference>
<dbReference type="PANTHER" id="PTHR47338">
    <property type="entry name" value="ZN(II)2CYS6 TRANSCRIPTION FACTOR (EUROFUNG)-RELATED"/>
    <property type="match status" value="1"/>
</dbReference>
<dbReference type="InterPro" id="IPR050815">
    <property type="entry name" value="TF_fung"/>
</dbReference>
<keyword evidence="4" id="KW-0804">Transcription</keyword>
<dbReference type="SUPFAM" id="SSF57701">
    <property type="entry name" value="Zn2/Cys6 DNA-binding domain"/>
    <property type="match status" value="1"/>
</dbReference>
<accession>A0AAE8SJT9</accession>
<dbReference type="CDD" id="cd12148">
    <property type="entry name" value="fungal_TF_MHR"/>
    <property type="match status" value="1"/>
</dbReference>
<dbReference type="InterPro" id="IPR036864">
    <property type="entry name" value="Zn2-C6_fun-type_DNA-bd_sf"/>
</dbReference>
<evidence type="ECO:0000259" key="6">
    <source>
        <dbReference type="PROSITE" id="PS50048"/>
    </source>
</evidence>
<dbReference type="InterPro" id="IPR007219">
    <property type="entry name" value="XnlR_reg_dom"/>
</dbReference>
<comment type="caution">
    <text evidence="7">The sequence shown here is derived from an EMBL/GenBank/DDBJ whole genome shotgun (WGS) entry which is preliminary data.</text>
</comment>
<gene>
    <name evidence="7" type="ORF">FTOL_08275</name>
</gene>
<organism evidence="7 8">
    <name type="scientific">Fusarium torulosum</name>
    <dbReference type="NCBI Taxonomy" id="33205"/>
    <lineage>
        <taxon>Eukaryota</taxon>
        <taxon>Fungi</taxon>
        <taxon>Dikarya</taxon>
        <taxon>Ascomycota</taxon>
        <taxon>Pezizomycotina</taxon>
        <taxon>Sordariomycetes</taxon>
        <taxon>Hypocreomycetidae</taxon>
        <taxon>Hypocreales</taxon>
        <taxon>Nectriaceae</taxon>
        <taxon>Fusarium</taxon>
    </lineage>
</organism>
<evidence type="ECO:0000256" key="4">
    <source>
        <dbReference type="ARBA" id="ARBA00023163"/>
    </source>
</evidence>
<dbReference type="SMART" id="SM00066">
    <property type="entry name" value="GAL4"/>
    <property type="match status" value="1"/>
</dbReference>
<dbReference type="GO" id="GO:0005634">
    <property type="term" value="C:nucleus"/>
    <property type="evidence" value="ECO:0007669"/>
    <property type="project" value="UniProtKB-SubCell"/>
</dbReference>
<dbReference type="PROSITE" id="PS00463">
    <property type="entry name" value="ZN2_CY6_FUNGAL_1"/>
    <property type="match status" value="1"/>
</dbReference>
<evidence type="ECO:0000256" key="1">
    <source>
        <dbReference type="ARBA" id="ARBA00004123"/>
    </source>
</evidence>
<keyword evidence="3" id="KW-0805">Transcription regulation</keyword>
<evidence type="ECO:0000313" key="8">
    <source>
        <dbReference type="Proteomes" id="UP001187734"/>
    </source>
</evidence>
<keyword evidence="2" id="KW-0479">Metal-binding</keyword>
<dbReference type="PROSITE" id="PS50048">
    <property type="entry name" value="ZN2_CY6_FUNGAL_2"/>
    <property type="match status" value="1"/>
</dbReference>
<keyword evidence="8" id="KW-1185">Reference proteome</keyword>